<name>A0AAV8Z1L1_9CUCU</name>
<dbReference type="GO" id="GO:0008146">
    <property type="term" value="F:sulfotransferase activity"/>
    <property type="evidence" value="ECO:0007669"/>
    <property type="project" value="InterPro"/>
</dbReference>
<dbReference type="InterPro" id="IPR000863">
    <property type="entry name" value="Sulfotransferase_dom"/>
</dbReference>
<evidence type="ECO:0000313" key="5">
    <source>
        <dbReference type="Proteomes" id="UP001162162"/>
    </source>
</evidence>
<dbReference type="AlphaFoldDB" id="A0AAV8Z1L1"/>
<feature type="domain" description="Sulfotransferase" evidence="3">
    <location>
        <begin position="56"/>
        <end position="326"/>
    </location>
</feature>
<dbReference type="InterPro" id="IPR027417">
    <property type="entry name" value="P-loop_NTPase"/>
</dbReference>
<dbReference type="Gene3D" id="3.40.50.300">
    <property type="entry name" value="P-loop containing nucleotide triphosphate hydrolases"/>
    <property type="match status" value="1"/>
</dbReference>
<reference evidence="4" key="1">
    <citation type="journal article" date="2023" name="Insect Mol. Biol.">
        <title>Genome sequencing provides insights into the evolution of gene families encoding plant cell wall-degrading enzymes in longhorned beetles.</title>
        <authorList>
            <person name="Shin N.R."/>
            <person name="Okamura Y."/>
            <person name="Kirsch R."/>
            <person name="Pauchet Y."/>
        </authorList>
    </citation>
    <scope>NUCLEOTIDE SEQUENCE</scope>
    <source>
        <strain evidence="4">AMC_N1</strain>
    </source>
</reference>
<dbReference type="Proteomes" id="UP001162162">
    <property type="component" value="Unassembled WGS sequence"/>
</dbReference>
<evidence type="ECO:0000259" key="3">
    <source>
        <dbReference type="Pfam" id="PF00685"/>
    </source>
</evidence>
<dbReference type="SUPFAM" id="SSF52540">
    <property type="entry name" value="P-loop containing nucleoside triphosphate hydrolases"/>
    <property type="match status" value="1"/>
</dbReference>
<sequence length="335" mass="39319">MENEAKFPYTIEPGNEFSEHWKNIESVKIFVGSTIWRAPKYYPSMAASIYNFKVRPDDVWVVTYPKSGTTLTQEIVWNIVNDDLEAATRIPLVKRFPYIEATSHVSEGFIEDGRRTITDEEELKEFKEVIRPQWKILEENPNRRFIKSHLPFALLPPSLLTSGCKVIYVARNPKDAAVSLFKFRGRSAPPEAFEEFWDLFQNDSHCSSPYWEHVTEGWKQRENKNVCFLFYEDVIRDQKAAIRKLAGFLEKDMTEAKVEKLAEHVNIKNMRNNPAIRGYGYYFRHVLGDDAKVKFRKGIVGDWTNFFTSEINARANKWIEENYKKTDMRFPVKFD</sequence>
<evidence type="ECO:0000313" key="4">
    <source>
        <dbReference type="EMBL" id="KAJ8957746.1"/>
    </source>
</evidence>
<dbReference type="Pfam" id="PF00685">
    <property type="entry name" value="Sulfotransfer_1"/>
    <property type="match status" value="1"/>
</dbReference>
<dbReference type="EMBL" id="JAPWTK010000021">
    <property type="protein sequence ID" value="KAJ8957746.1"/>
    <property type="molecule type" value="Genomic_DNA"/>
</dbReference>
<dbReference type="PANTHER" id="PTHR11783">
    <property type="entry name" value="SULFOTRANSFERASE SULT"/>
    <property type="match status" value="1"/>
</dbReference>
<comment type="similarity">
    <text evidence="1">Belongs to the sulfotransferase 1 family.</text>
</comment>
<comment type="caution">
    <text evidence="4">The sequence shown here is derived from an EMBL/GenBank/DDBJ whole genome shotgun (WGS) entry which is preliminary data.</text>
</comment>
<accession>A0AAV8Z1L1</accession>
<gene>
    <name evidence="4" type="ORF">NQ318_017644</name>
</gene>
<evidence type="ECO:0000256" key="2">
    <source>
        <dbReference type="ARBA" id="ARBA00022679"/>
    </source>
</evidence>
<evidence type="ECO:0000256" key="1">
    <source>
        <dbReference type="ARBA" id="ARBA00005771"/>
    </source>
</evidence>
<proteinExistence type="inferred from homology"/>
<keyword evidence="2" id="KW-0808">Transferase</keyword>
<protein>
    <recommendedName>
        <fullName evidence="3">Sulfotransferase domain-containing protein</fullName>
    </recommendedName>
</protein>
<organism evidence="4 5">
    <name type="scientific">Aromia moschata</name>
    <dbReference type="NCBI Taxonomy" id="1265417"/>
    <lineage>
        <taxon>Eukaryota</taxon>
        <taxon>Metazoa</taxon>
        <taxon>Ecdysozoa</taxon>
        <taxon>Arthropoda</taxon>
        <taxon>Hexapoda</taxon>
        <taxon>Insecta</taxon>
        <taxon>Pterygota</taxon>
        <taxon>Neoptera</taxon>
        <taxon>Endopterygota</taxon>
        <taxon>Coleoptera</taxon>
        <taxon>Polyphaga</taxon>
        <taxon>Cucujiformia</taxon>
        <taxon>Chrysomeloidea</taxon>
        <taxon>Cerambycidae</taxon>
        <taxon>Cerambycinae</taxon>
        <taxon>Callichromatini</taxon>
        <taxon>Aromia</taxon>
    </lineage>
</organism>
<keyword evidence="5" id="KW-1185">Reference proteome</keyword>